<name>A0ABU4N278_9ACTN</name>
<proteinExistence type="predicted"/>
<organism evidence="1 2">
    <name type="scientific">Streptomyces caniscabiei</name>
    <dbReference type="NCBI Taxonomy" id="2746961"/>
    <lineage>
        <taxon>Bacteria</taxon>
        <taxon>Bacillati</taxon>
        <taxon>Actinomycetota</taxon>
        <taxon>Actinomycetes</taxon>
        <taxon>Kitasatosporales</taxon>
        <taxon>Streptomycetaceae</taxon>
        <taxon>Streptomyces</taxon>
    </lineage>
</organism>
<comment type="caution">
    <text evidence="1">The sequence shown here is derived from an EMBL/GenBank/DDBJ whole genome shotgun (WGS) entry which is preliminary data.</text>
</comment>
<reference evidence="1 2" key="1">
    <citation type="journal article" date="2023" name="Microb. Genom.">
        <title>Mesoterricola silvestris gen. nov., sp. nov., Mesoterricola sediminis sp. nov., Geothrix oryzae sp. nov., Geothrix edaphica sp. nov., Geothrix rubra sp. nov., and Geothrix limicola sp. nov., six novel members of Acidobacteriota isolated from soils.</title>
        <authorList>
            <person name="Weisberg A.J."/>
            <person name="Pearce E."/>
            <person name="Kramer C.G."/>
            <person name="Chang J.H."/>
            <person name="Clarke C.R."/>
        </authorList>
    </citation>
    <scope>NUCLEOTIDE SEQUENCE [LARGE SCALE GENOMIC DNA]</scope>
    <source>
        <strain evidence="1 2">NE20-4-1</strain>
    </source>
</reference>
<protein>
    <submittedName>
        <fullName evidence="1">Uncharacterized protein</fullName>
    </submittedName>
</protein>
<gene>
    <name evidence="1" type="ORF">PV383_39285</name>
</gene>
<dbReference type="RefSeq" id="WP_193382979.1">
    <property type="nucleotide sequence ID" value="NZ_JABXWF010000040.1"/>
</dbReference>
<dbReference type="EMBL" id="JARAWJ010000047">
    <property type="protein sequence ID" value="MDX3043169.1"/>
    <property type="molecule type" value="Genomic_DNA"/>
</dbReference>
<evidence type="ECO:0000313" key="1">
    <source>
        <dbReference type="EMBL" id="MDX3043169.1"/>
    </source>
</evidence>
<keyword evidence="2" id="KW-1185">Reference proteome</keyword>
<dbReference type="Proteomes" id="UP001282474">
    <property type="component" value="Unassembled WGS sequence"/>
</dbReference>
<evidence type="ECO:0000313" key="2">
    <source>
        <dbReference type="Proteomes" id="UP001282474"/>
    </source>
</evidence>
<accession>A0ABU4N278</accession>
<sequence>MKGDVVQDPIGYHPHHLTGLGVLREHTDQRLARRVPGCGCEAPVVRLDAPQNHLQILQVFTGMWHGYQRGGRIVCPQEEDQGAVRVVPVRHEKRTVVSCREECAHLAEVQHTTLSVQFPASRVAGADTCQGLRGDHVPVTLRIHALVRGVSGTVRRAFLCGAQSEIGTEFGGAYVLGVGERLAQRPRGIGVLLEQEVHGLRG</sequence>